<dbReference type="SUPFAM" id="SSF48498">
    <property type="entry name" value="Tetracyclin repressor-like, C-terminal domain"/>
    <property type="match status" value="1"/>
</dbReference>
<dbReference type="PANTHER" id="PTHR30055:SF234">
    <property type="entry name" value="HTH-TYPE TRANSCRIPTIONAL REGULATOR BETI"/>
    <property type="match status" value="1"/>
</dbReference>
<dbReference type="OrthoDB" id="3237195at2"/>
<evidence type="ECO:0000259" key="5">
    <source>
        <dbReference type="PROSITE" id="PS50977"/>
    </source>
</evidence>
<evidence type="ECO:0000313" key="6">
    <source>
        <dbReference type="EMBL" id="OBI43050.1"/>
    </source>
</evidence>
<dbReference type="Proteomes" id="UP000091846">
    <property type="component" value="Unassembled WGS sequence"/>
</dbReference>
<dbReference type="SUPFAM" id="SSF46689">
    <property type="entry name" value="Homeodomain-like"/>
    <property type="match status" value="1"/>
</dbReference>
<evidence type="ECO:0000256" key="2">
    <source>
        <dbReference type="ARBA" id="ARBA00023125"/>
    </source>
</evidence>
<dbReference type="PROSITE" id="PS50977">
    <property type="entry name" value="HTH_TETR_2"/>
    <property type="match status" value="1"/>
</dbReference>
<evidence type="ECO:0000256" key="3">
    <source>
        <dbReference type="ARBA" id="ARBA00023163"/>
    </source>
</evidence>
<feature type="domain" description="HTH tetR-type" evidence="5">
    <location>
        <begin position="15"/>
        <end position="75"/>
    </location>
</feature>
<keyword evidence="3" id="KW-0804">Transcription</keyword>
<dbReference type="InterPro" id="IPR036271">
    <property type="entry name" value="Tet_transcr_reg_TetR-rel_C_sf"/>
</dbReference>
<evidence type="ECO:0000313" key="7">
    <source>
        <dbReference type="Proteomes" id="UP000091846"/>
    </source>
</evidence>
<dbReference type="GO" id="GO:0003700">
    <property type="term" value="F:DNA-binding transcription factor activity"/>
    <property type="evidence" value="ECO:0007669"/>
    <property type="project" value="TreeGrafter"/>
</dbReference>
<dbReference type="InterPro" id="IPR050109">
    <property type="entry name" value="HTH-type_TetR-like_transc_reg"/>
</dbReference>
<dbReference type="GO" id="GO:0000976">
    <property type="term" value="F:transcription cis-regulatory region binding"/>
    <property type="evidence" value="ECO:0007669"/>
    <property type="project" value="TreeGrafter"/>
</dbReference>
<accession>A0A1A2YYE9</accession>
<proteinExistence type="predicted"/>
<evidence type="ECO:0000256" key="1">
    <source>
        <dbReference type="ARBA" id="ARBA00023015"/>
    </source>
</evidence>
<name>A0A1A2YYE9_9MYCO</name>
<dbReference type="PANTHER" id="PTHR30055">
    <property type="entry name" value="HTH-TYPE TRANSCRIPTIONAL REGULATOR RUTR"/>
    <property type="match status" value="1"/>
</dbReference>
<sequence>MSAPEANRELTAKGRQTRQAIEQAARKLFAERGFHGTTLADITSAAGKSPAVFYRYFTDKEDLLAALAESFLHEVVAPSGLSVHLPDSPPQAAGGTSRVGGSAPTDDDDFFTAVVTGYWNMFKQNIGIMIAMAQLAATQQRFAAVQNEFRRFGIDLVAASVRRAQEQGYGTELHPQHTAAAIALLFENFTTVFVGPSGPAGLGVDLSDDDAIATLSTIWKKTLYGDLTKS</sequence>
<reference evidence="6 7" key="1">
    <citation type="submission" date="2016-06" db="EMBL/GenBank/DDBJ databases">
        <authorList>
            <person name="Kjaerup R.B."/>
            <person name="Dalgaard T.S."/>
            <person name="Juul-Madsen H.R."/>
        </authorList>
    </citation>
    <scope>NUCLEOTIDE SEQUENCE [LARGE SCALE GENOMIC DNA]</scope>
    <source>
        <strain evidence="6 7">E1334</strain>
    </source>
</reference>
<keyword evidence="2 4" id="KW-0238">DNA-binding</keyword>
<dbReference type="EMBL" id="LZKI01000064">
    <property type="protein sequence ID" value="OBI43050.1"/>
    <property type="molecule type" value="Genomic_DNA"/>
</dbReference>
<dbReference type="InterPro" id="IPR009057">
    <property type="entry name" value="Homeodomain-like_sf"/>
</dbReference>
<dbReference type="Gene3D" id="1.10.10.60">
    <property type="entry name" value="Homeodomain-like"/>
    <property type="match status" value="1"/>
</dbReference>
<keyword evidence="1" id="KW-0805">Transcription regulation</keyword>
<feature type="DNA-binding region" description="H-T-H motif" evidence="4">
    <location>
        <begin position="38"/>
        <end position="57"/>
    </location>
</feature>
<dbReference type="Pfam" id="PF00440">
    <property type="entry name" value="TetR_N"/>
    <property type="match status" value="1"/>
</dbReference>
<dbReference type="PRINTS" id="PR00455">
    <property type="entry name" value="HTHTETR"/>
</dbReference>
<comment type="caution">
    <text evidence="6">The sequence shown here is derived from an EMBL/GenBank/DDBJ whole genome shotgun (WGS) entry which is preliminary data.</text>
</comment>
<gene>
    <name evidence="6" type="ORF">A5708_19665</name>
</gene>
<dbReference type="Gene3D" id="1.10.357.10">
    <property type="entry name" value="Tetracycline Repressor, domain 2"/>
    <property type="match status" value="1"/>
</dbReference>
<dbReference type="RefSeq" id="WP_065028223.1">
    <property type="nucleotide sequence ID" value="NZ_LZKI01000064.1"/>
</dbReference>
<dbReference type="InterPro" id="IPR001647">
    <property type="entry name" value="HTH_TetR"/>
</dbReference>
<evidence type="ECO:0000256" key="4">
    <source>
        <dbReference type="PROSITE-ProRule" id="PRU00335"/>
    </source>
</evidence>
<organism evidence="6 7">
    <name type="scientific">Mycobacterium colombiense</name>
    <dbReference type="NCBI Taxonomy" id="339268"/>
    <lineage>
        <taxon>Bacteria</taxon>
        <taxon>Bacillati</taxon>
        <taxon>Actinomycetota</taxon>
        <taxon>Actinomycetes</taxon>
        <taxon>Mycobacteriales</taxon>
        <taxon>Mycobacteriaceae</taxon>
        <taxon>Mycobacterium</taxon>
        <taxon>Mycobacterium avium complex (MAC)</taxon>
    </lineage>
</organism>
<protein>
    <submittedName>
        <fullName evidence="6">TetR family transcriptional regulator</fullName>
    </submittedName>
</protein>
<dbReference type="AlphaFoldDB" id="A0A1A2YYE9"/>